<reference evidence="1 2" key="1">
    <citation type="submission" date="2020-03" db="EMBL/GenBank/DDBJ databases">
        <title>Genome Sequence of industrial isolate, B5A.</title>
        <authorList>
            <person name="Sharma S."/>
            <person name="Patil P.B."/>
            <person name="Korpole S."/>
        </authorList>
    </citation>
    <scope>NUCLEOTIDE SEQUENCE [LARGE SCALE GENOMIC DNA]</scope>
    <source>
        <strain evidence="1 2">PI-S10-B5A</strain>
    </source>
</reference>
<name>A0ABX1W0L2_9FIRM</name>
<dbReference type="Gene3D" id="2.60.120.260">
    <property type="entry name" value="Galactose-binding domain-like"/>
    <property type="match status" value="1"/>
</dbReference>
<keyword evidence="2" id="KW-1185">Reference proteome</keyword>
<organism evidence="1 2">
    <name type="scientific">Lacrimispora defluvii</name>
    <dbReference type="NCBI Taxonomy" id="2719233"/>
    <lineage>
        <taxon>Bacteria</taxon>
        <taxon>Bacillati</taxon>
        <taxon>Bacillota</taxon>
        <taxon>Clostridia</taxon>
        <taxon>Lachnospirales</taxon>
        <taxon>Lachnospiraceae</taxon>
        <taxon>Lacrimispora</taxon>
    </lineage>
</organism>
<protein>
    <recommendedName>
        <fullName evidence="3">Carbohydrate binding protein</fullName>
    </recommendedName>
</protein>
<comment type="caution">
    <text evidence="1">The sequence shown here is derived from an EMBL/GenBank/DDBJ whole genome shotgun (WGS) entry which is preliminary data.</text>
</comment>
<dbReference type="Proteomes" id="UP000539052">
    <property type="component" value="Unassembled WGS sequence"/>
</dbReference>
<accession>A0ABX1W0L2</accession>
<sequence>MELFTGTVPTDWTANNTTLVSQTTAQGTVHSGNSAVDLLDGAVLSQTITPITAGCFYEFSFFAQGSGAQVGLTAAITFTTSGPDVPGGTITIRQQDLVNSNREFAYFRIFTIAAPANVLGATISFSVTANGQQSLILDDVSFG</sequence>
<evidence type="ECO:0000313" key="1">
    <source>
        <dbReference type="EMBL" id="NNJ33006.1"/>
    </source>
</evidence>
<evidence type="ECO:0000313" key="2">
    <source>
        <dbReference type="Proteomes" id="UP000539052"/>
    </source>
</evidence>
<gene>
    <name evidence="1" type="ORF">G9470_24935</name>
</gene>
<evidence type="ECO:0008006" key="3">
    <source>
        <dbReference type="Google" id="ProtNLM"/>
    </source>
</evidence>
<proteinExistence type="predicted"/>
<dbReference type="EMBL" id="JAAOXG010000078">
    <property type="protein sequence ID" value="NNJ33006.1"/>
    <property type="molecule type" value="Genomic_DNA"/>
</dbReference>